<evidence type="ECO:0000256" key="2">
    <source>
        <dbReference type="ARBA" id="ARBA00005182"/>
    </source>
</evidence>
<evidence type="ECO:0000313" key="16">
    <source>
        <dbReference type="EMBL" id="QKE65530.1"/>
    </source>
</evidence>
<evidence type="ECO:0000256" key="6">
    <source>
        <dbReference type="ARBA" id="ARBA00022729"/>
    </source>
</evidence>
<dbReference type="CDD" id="cd14441">
    <property type="entry name" value="AlgX_N"/>
    <property type="match status" value="1"/>
</dbReference>
<dbReference type="GO" id="GO:0016746">
    <property type="term" value="F:acyltransferase activity"/>
    <property type="evidence" value="ECO:0007669"/>
    <property type="project" value="UniProtKB-KW"/>
</dbReference>
<evidence type="ECO:0000256" key="13">
    <source>
        <dbReference type="PIRSR" id="PIRSR638639-51"/>
    </source>
</evidence>
<feature type="chain" id="PRO_5026946793" description="Alginate biosynthesis protein AlgX" evidence="14">
    <location>
        <begin position="22"/>
        <end position="460"/>
    </location>
</feature>
<dbReference type="Gene3D" id="2.60.120.1380">
    <property type="entry name" value="C-terminal carbohydrate-binding module"/>
    <property type="match status" value="1"/>
</dbReference>
<feature type="domain" description="AlgX/AlgJ SGNH hydrolase-like" evidence="15">
    <location>
        <begin position="53"/>
        <end position="319"/>
    </location>
</feature>
<dbReference type="EMBL" id="CP053697">
    <property type="protein sequence ID" value="QKE65530.1"/>
    <property type="molecule type" value="Genomic_DNA"/>
</dbReference>
<evidence type="ECO:0000256" key="10">
    <source>
        <dbReference type="ARBA" id="ARBA00023315"/>
    </source>
</evidence>
<dbReference type="InterPro" id="IPR034655">
    <property type="entry name" value="AlgX_N"/>
</dbReference>
<dbReference type="CDD" id="cd14487">
    <property type="entry name" value="AlgX_C"/>
    <property type="match status" value="1"/>
</dbReference>
<dbReference type="InterPro" id="IPR031811">
    <property type="entry name" value="ALGX/ALGJ_SGNH-like"/>
</dbReference>
<evidence type="ECO:0000256" key="9">
    <source>
        <dbReference type="ARBA" id="ARBA00023157"/>
    </source>
</evidence>
<evidence type="ECO:0000256" key="3">
    <source>
        <dbReference type="ARBA" id="ARBA00006553"/>
    </source>
</evidence>
<comment type="similarity">
    <text evidence="3">Belongs to the AlgX family.</text>
</comment>
<feature type="disulfide bond" evidence="13">
    <location>
        <begin position="341"/>
        <end position="459"/>
    </location>
</feature>
<dbReference type="GO" id="GO:0042597">
    <property type="term" value="C:periplasmic space"/>
    <property type="evidence" value="ECO:0007669"/>
    <property type="project" value="UniProtKB-SubCell"/>
</dbReference>
<evidence type="ECO:0000259" key="15">
    <source>
        <dbReference type="Pfam" id="PF16822"/>
    </source>
</evidence>
<evidence type="ECO:0000313" key="17">
    <source>
        <dbReference type="Proteomes" id="UP000501379"/>
    </source>
</evidence>
<keyword evidence="17" id="KW-1185">Reference proteome</keyword>
<dbReference type="RefSeq" id="WP_173211493.1">
    <property type="nucleotide sequence ID" value="NZ_CP053697.2"/>
</dbReference>
<evidence type="ECO:0000256" key="4">
    <source>
        <dbReference type="ARBA" id="ARBA00013937"/>
    </source>
</evidence>
<dbReference type="UniPathway" id="UPA00286"/>
<evidence type="ECO:0000256" key="12">
    <source>
        <dbReference type="PIRSR" id="PIRSR638639-50"/>
    </source>
</evidence>
<dbReference type="Pfam" id="PF16822">
    <property type="entry name" value="ALGX"/>
    <property type="match status" value="1"/>
</dbReference>
<dbReference type="InterPro" id="IPR031798">
    <property type="entry name" value="AlgX_C"/>
</dbReference>
<evidence type="ECO:0000256" key="7">
    <source>
        <dbReference type="ARBA" id="ARBA00022764"/>
    </source>
</evidence>
<keyword evidence="9 13" id="KW-1015">Disulfide bond</keyword>
<feature type="active site" evidence="12">
    <location>
        <position position="162"/>
    </location>
</feature>
<keyword evidence="8" id="KW-0016">Alginate biosynthesis</keyword>
<dbReference type="GO" id="GO:0042121">
    <property type="term" value="P:alginic acid biosynthetic process"/>
    <property type="evidence" value="ECO:0007669"/>
    <property type="project" value="UniProtKB-UniPathway"/>
</dbReference>
<feature type="signal peptide" evidence="14">
    <location>
        <begin position="1"/>
        <end position="21"/>
    </location>
</feature>
<keyword evidence="10" id="KW-0012">Acyltransferase</keyword>
<dbReference type="AlphaFoldDB" id="A0A6M8FNH1"/>
<feature type="active site" description="Proton acceptor" evidence="12">
    <location>
        <position position="164"/>
    </location>
</feature>
<evidence type="ECO:0000256" key="8">
    <source>
        <dbReference type="ARBA" id="ARBA00022841"/>
    </source>
</evidence>
<protein>
    <recommendedName>
        <fullName evidence="4">Alginate biosynthesis protein AlgX</fullName>
    </recommendedName>
    <alternativeName>
        <fullName evidence="11">Probable alginate O-acetyltransferase AlgX</fullName>
    </alternativeName>
</protein>
<evidence type="ECO:0000256" key="1">
    <source>
        <dbReference type="ARBA" id="ARBA00004418"/>
    </source>
</evidence>
<keyword evidence="7" id="KW-0574">Periplasm</keyword>
<dbReference type="KEGG" id="pcam:HNE05_19930"/>
<reference evidence="16" key="1">
    <citation type="submission" date="2020-07" db="EMBL/GenBank/DDBJ databases">
        <title>Nitrate ammonifying Pseudomonas campi sp. nov. isolated from German agricultural grassland.</title>
        <authorList>
            <person name="Timsy T."/>
            <person name="Ulrich A."/>
            <person name="Spanner T."/>
            <person name="Foesel B."/>
            <person name="Kolb S."/>
            <person name="Horn M.A."/>
            <person name="Behrendt U."/>
        </authorList>
    </citation>
    <scope>NUCLEOTIDE SEQUENCE</scope>
    <source>
        <strain evidence="16">S1-A32-2</strain>
    </source>
</reference>
<keyword evidence="5" id="KW-0808">Transferase</keyword>
<evidence type="ECO:0000256" key="11">
    <source>
        <dbReference type="ARBA" id="ARBA00032384"/>
    </source>
</evidence>
<name>A0A6M8FNH1_9GAMM</name>
<accession>A0A6M8FNH1</accession>
<evidence type="ECO:0000256" key="14">
    <source>
        <dbReference type="SAM" id="SignalP"/>
    </source>
</evidence>
<sequence length="460" mass="51118">MKTAQRLIASLLLLATPTLQADEQCGLECLLCPGLADSSHYAEGIMKAMKHIAPGEGTWLFRSEVDLSNQFGIPAEMQPQFRRLIDAFAAKQVQVVIAVQPTRGMMHRDKVRADSAYGFDYALARRNLETFLGQLRAGGALVPDILPLVDKPPQPDYFFRRDHHWTPTGAQVTARIVADAVLQQPFYAGLSKKSYRTEPSVMVPKDGTMSRGLKRICGNNYGFQYVRGFQTVPAGDDMSALFEEAATPEVILVGTSNSANRDDETKNYNFDGYLKEYLSVDILNLALPGAGQEGALLNYLQSADYSPDAPPKMIIWELPASFRLEDPLMYRQLLPAIQGGCGKGQVLASQQSTLPPLQVDQRLEILSNSGAQRQNFADLPGFLDIKLSDKNLKDFYIITYYDNGQRDKVWYRREAIVEGGQFYLELSKAKEFRGANLLSVFLEPTAALTEPGSVEIKLCR</sequence>
<feature type="disulfide bond" evidence="13">
    <location>
        <begin position="32"/>
        <end position="217"/>
    </location>
</feature>
<organism evidence="16 17">
    <name type="scientific">Aquipseudomonas campi</name>
    <dbReference type="NCBI Taxonomy" id="2731681"/>
    <lineage>
        <taxon>Bacteria</taxon>
        <taxon>Pseudomonadati</taxon>
        <taxon>Pseudomonadota</taxon>
        <taxon>Gammaproteobacteria</taxon>
        <taxon>Pseudomonadales</taxon>
        <taxon>Pseudomonadaceae</taxon>
        <taxon>Aquipseudomonas</taxon>
    </lineage>
</organism>
<dbReference type="Proteomes" id="UP000501379">
    <property type="component" value="Chromosome"/>
</dbReference>
<gene>
    <name evidence="16" type="ORF">HNE05_19930</name>
</gene>
<proteinExistence type="inferred from homology"/>
<comment type="subcellular location">
    <subcellularLocation>
        <location evidence="1">Periplasm</location>
    </subcellularLocation>
</comment>
<keyword evidence="6 14" id="KW-0732">Signal</keyword>
<comment type="pathway">
    <text evidence="2">Glycan biosynthesis; alginate biosynthesis.</text>
</comment>
<evidence type="ECO:0000256" key="5">
    <source>
        <dbReference type="ARBA" id="ARBA00022679"/>
    </source>
</evidence>
<feature type="active site" description="Nucleophile" evidence="12">
    <location>
        <position position="256"/>
    </location>
</feature>
<dbReference type="InterPro" id="IPR038639">
    <property type="entry name" value="AlgX_C_sf"/>
</dbReference>